<feature type="compositionally biased region" description="Polar residues" evidence="1">
    <location>
        <begin position="207"/>
        <end position="223"/>
    </location>
</feature>
<name>A0ABR4F9H6_9PEZI</name>
<dbReference type="Proteomes" id="UP001600888">
    <property type="component" value="Unassembled WGS sequence"/>
</dbReference>
<gene>
    <name evidence="2" type="ORF">FJTKL_13955</name>
</gene>
<evidence type="ECO:0000313" key="3">
    <source>
        <dbReference type="Proteomes" id="UP001600888"/>
    </source>
</evidence>
<protein>
    <recommendedName>
        <fullName evidence="4">Mucin-7</fullName>
    </recommendedName>
</protein>
<feature type="compositionally biased region" description="Basic and acidic residues" evidence="1">
    <location>
        <begin position="498"/>
        <end position="510"/>
    </location>
</feature>
<keyword evidence="3" id="KW-1185">Reference proteome</keyword>
<evidence type="ECO:0000313" key="2">
    <source>
        <dbReference type="EMBL" id="KAL2291350.1"/>
    </source>
</evidence>
<feature type="compositionally biased region" description="Low complexity" evidence="1">
    <location>
        <begin position="250"/>
        <end position="289"/>
    </location>
</feature>
<evidence type="ECO:0000256" key="1">
    <source>
        <dbReference type="SAM" id="MobiDB-lite"/>
    </source>
</evidence>
<dbReference type="EMBL" id="JBAWTH010000007">
    <property type="protein sequence ID" value="KAL2291350.1"/>
    <property type="molecule type" value="Genomic_DNA"/>
</dbReference>
<organism evidence="2 3">
    <name type="scientific">Diaporthe vaccinii</name>
    <dbReference type="NCBI Taxonomy" id="105482"/>
    <lineage>
        <taxon>Eukaryota</taxon>
        <taxon>Fungi</taxon>
        <taxon>Dikarya</taxon>
        <taxon>Ascomycota</taxon>
        <taxon>Pezizomycotina</taxon>
        <taxon>Sordariomycetes</taxon>
        <taxon>Sordariomycetidae</taxon>
        <taxon>Diaporthales</taxon>
        <taxon>Diaporthaceae</taxon>
        <taxon>Diaporthe</taxon>
        <taxon>Diaporthe eres species complex</taxon>
    </lineage>
</organism>
<comment type="caution">
    <text evidence="2">The sequence shown here is derived from an EMBL/GenBank/DDBJ whole genome shotgun (WGS) entry which is preliminary data.</text>
</comment>
<sequence>MSVRNLRAMFENKTQDSPPDRGRSPGVSSSTNESASGTESPRPLSKVRTSFVAIEKDGRIGLQQRNPSEASASSISGRKLSGDTEMTEAASSVQLDNAGTSVSSATTSQPEPVREVTALAGSGAPPKGLAESPQIKEDPRARKSDYGIHARKSQGVGNQAPAAPASTPAPAPAGVDANKTNGVKAVETPVKSTPTTSAGPAGDDVNKTNSAKAVGTTSKSTPAASAVPAGHDANKTNGVKALQTPVKSIPAASAGPAKAEPAGALGAAEPGRLGRPAGAPGPQPAAAAPSSKVTSKEALKSPDPAPQPKPASKPTNTMSHPPTTPKAAKPNTEKKAAPVSASPGGFVKPRPKSPTRPVKLPPSLTTHTTASGSRTRTSGSAPPSSHENLARSASRSKALGRSSSAASRQRPSIGPPPKLPAKDHPVVKKDAKVDESFLARMMRPTQASASKVNEKVPITPPRRPAAAPKKSASAKSVTTKRPVSKTTSTTTSAAPSPERTKKESSADRDIATVIEKMSIAENVQETPKTPEREATIAEELEEEKAAEPLANGAHKETEAVSQPADKEAQPEQEEW</sequence>
<feature type="compositionally biased region" description="Basic and acidic residues" evidence="1">
    <location>
        <begin position="134"/>
        <end position="148"/>
    </location>
</feature>
<feature type="compositionally biased region" description="Low complexity" evidence="1">
    <location>
        <begin position="390"/>
        <end position="412"/>
    </location>
</feature>
<feature type="compositionally biased region" description="Basic and acidic residues" evidence="1">
    <location>
        <begin position="553"/>
        <end position="569"/>
    </location>
</feature>
<feature type="compositionally biased region" description="Low complexity" evidence="1">
    <location>
        <begin position="365"/>
        <end position="381"/>
    </location>
</feature>
<accession>A0ABR4F9H6</accession>
<feature type="compositionally biased region" description="Polar residues" evidence="1">
    <location>
        <begin position="89"/>
        <end position="110"/>
    </location>
</feature>
<feature type="region of interest" description="Disordered" evidence="1">
    <location>
        <begin position="1"/>
        <end position="575"/>
    </location>
</feature>
<feature type="compositionally biased region" description="Polar residues" evidence="1">
    <location>
        <begin position="26"/>
        <end position="39"/>
    </location>
</feature>
<feature type="compositionally biased region" description="Polar residues" evidence="1">
    <location>
        <begin position="63"/>
        <end position="76"/>
    </location>
</feature>
<proteinExistence type="predicted"/>
<reference evidence="2 3" key="1">
    <citation type="submission" date="2024-03" db="EMBL/GenBank/DDBJ databases">
        <title>A high-quality draft genome sequence of Diaporthe vaccinii, a causative agent of upright dieback and viscid rot disease in cranberry plants.</title>
        <authorList>
            <person name="Sarrasin M."/>
            <person name="Lang B.F."/>
            <person name="Burger G."/>
        </authorList>
    </citation>
    <scope>NUCLEOTIDE SEQUENCE [LARGE SCALE GENOMIC DNA]</scope>
    <source>
        <strain evidence="2 3">IS7</strain>
    </source>
</reference>
<evidence type="ECO:0008006" key="4">
    <source>
        <dbReference type="Google" id="ProtNLM"/>
    </source>
</evidence>
<feature type="compositionally biased region" description="Low complexity" evidence="1">
    <location>
        <begin position="464"/>
        <end position="497"/>
    </location>
</feature>
<feature type="compositionally biased region" description="Basic and acidic residues" evidence="1">
    <location>
        <begin position="420"/>
        <end position="437"/>
    </location>
</feature>